<comment type="caution">
    <text evidence="13">Lacks conserved residue(s) required for the propagation of feature annotation.</text>
</comment>
<dbReference type="GO" id="GO:0031505">
    <property type="term" value="P:fungal-type cell wall organization"/>
    <property type="evidence" value="ECO:0007669"/>
    <property type="project" value="TreeGrafter"/>
</dbReference>
<dbReference type="GO" id="GO:0016459">
    <property type="term" value="C:myosin complex"/>
    <property type="evidence" value="ECO:0007669"/>
    <property type="project" value="UniProtKB-KW"/>
</dbReference>
<dbReference type="InterPro" id="IPR014876">
    <property type="entry name" value="DEK_C"/>
</dbReference>
<dbReference type="GO" id="GO:0004100">
    <property type="term" value="F:chitin synthase activity"/>
    <property type="evidence" value="ECO:0007669"/>
    <property type="project" value="UniProtKB-EC"/>
</dbReference>
<evidence type="ECO:0000256" key="15">
    <source>
        <dbReference type="SAM" id="Phobius"/>
    </source>
</evidence>
<feature type="compositionally biased region" description="Low complexity" evidence="14">
    <location>
        <begin position="1912"/>
        <end position="1922"/>
    </location>
</feature>
<evidence type="ECO:0000256" key="3">
    <source>
        <dbReference type="ARBA" id="ARBA00022475"/>
    </source>
</evidence>
<keyword evidence="13" id="KW-0547">Nucleotide-binding</keyword>
<evidence type="ECO:0000256" key="5">
    <source>
        <dbReference type="ARBA" id="ARBA00022679"/>
    </source>
</evidence>
<feature type="compositionally biased region" description="Low complexity" evidence="14">
    <location>
        <begin position="1889"/>
        <end position="1901"/>
    </location>
</feature>
<dbReference type="PANTHER" id="PTHR22914">
    <property type="entry name" value="CHITIN SYNTHASE"/>
    <property type="match status" value="1"/>
</dbReference>
<keyword evidence="20" id="KW-1185">Reference proteome</keyword>
<feature type="transmembrane region" description="Helical" evidence="15">
    <location>
        <begin position="1717"/>
        <end position="1742"/>
    </location>
</feature>
<dbReference type="PROSITE" id="PS51456">
    <property type="entry name" value="MYOSIN_MOTOR"/>
    <property type="match status" value="1"/>
</dbReference>
<protein>
    <recommendedName>
        <fullName evidence="2">chitin synthase</fullName>
        <ecNumber evidence="2">2.4.1.16</ecNumber>
    </recommendedName>
</protein>
<dbReference type="Pfam" id="PF08766">
    <property type="entry name" value="DEK_C"/>
    <property type="match status" value="1"/>
</dbReference>
<dbReference type="InterPro" id="IPR029044">
    <property type="entry name" value="Nucleotide-diphossugar_trans"/>
</dbReference>
<feature type="domain" description="DEK-C" evidence="18">
    <location>
        <begin position="2066"/>
        <end position="2122"/>
    </location>
</feature>
<accession>A0A0C3AQL7</accession>
<dbReference type="GO" id="GO:0003774">
    <property type="term" value="F:cytoskeletal motor activity"/>
    <property type="evidence" value="ECO:0007669"/>
    <property type="project" value="UniProtKB-UniRule"/>
</dbReference>
<dbReference type="SUPFAM" id="SSF109715">
    <property type="entry name" value="DEK C-terminal domain"/>
    <property type="match status" value="1"/>
</dbReference>
<evidence type="ECO:0000259" key="18">
    <source>
        <dbReference type="PROSITE" id="PS51998"/>
    </source>
</evidence>
<evidence type="ECO:0000259" key="17">
    <source>
        <dbReference type="PROSITE" id="PS51456"/>
    </source>
</evidence>
<dbReference type="Gene3D" id="1.20.58.530">
    <property type="match status" value="2"/>
</dbReference>
<evidence type="ECO:0000256" key="13">
    <source>
        <dbReference type="PROSITE-ProRule" id="PRU00782"/>
    </source>
</evidence>
<dbReference type="PROSITE" id="PS50255">
    <property type="entry name" value="CYTOCHROME_B5_2"/>
    <property type="match status" value="1"/>
</dbReference>
<dbReference type="Pfam" id="PF00063">
    <property type="entry name" value="Myosin_head"/>
    <property type="match status" value="1"/>
</dbReference>
<evidence type="ECO:0000259" key="16">
    <source>
        <dbReference type="PROSITE" id="PS50255"/>
    </source>
</evidence>
<dbReference type="Gene3D" id="3.40.850.10">
    <property type="entry name" value="Kinesin motor domain"/>
    <property type="match status" value="2"/>
</dbReference>
<evidence type="ECO:0000256" key="7">
    <source>
        <dbReference type="ARBA" id="ARBA00022989"/>
    </source>
</evidence>
<feature type="transmembrane region" description="Helical" evidence="15">
    <location>
        <begin position="1778"/>
        <end position="1801"/>
    </location>
</feature>
<feature type="domain" description="Myosin motor" evidence="17">
    <location>
        <begin position="1"/>
        <end position="456"/>
    </location>
</feature>
<dbReference type="GO" id="GO:0005886">
    <property type="term" value="C:plasma membrane"/>
    <property type="evidence" value="ECO:0007669"/>
    <property type="project" value="UniProtKB-SubCell"/>
</dbReference>
<evidence type="ECO:0000256" key="12">
    <source>
        <dbReference type="ARBA" id="ARBA00048014"/>
    </source>
</evidence>
<gene>
    <name evidence="19" type="ORF">M408DRAFT_9701</name>
</gene>
<dbReference type="OrthoDB" id="370884at2759"/>
<name>A0A0C3AQL7_SERVB</name>
<evidence type="ECO:0000256" key="2">
    <source>
        <dbReference type="ARBA" id="ARBA00012543"/>
    </source>
</evidence>
<dbReference type="SUPFAM" id="SSF53448">
    <property type="entry name" value="Nucleotide-diphospho-sugar transferases"/>
    <property type="match status" value="1"/>
</dbReference>
<comment type="subcellular location">
    <subcellularLocation>
        <location evidence="1">Cell membrane</location>
        <topology evidence="1">Multi-pass membrane protein</topology>
    </subcellularLocation>
</comment>
<evidence type="ECO:0000256" key="11">
    <source>
        <dbReference type="ARBA" id="ARBA00023180"/>
    </source>
</evidence>
<evidence type="ECO:0000256" key="9">
    <source>
        <dbReference type="ARBA" id="ARBA00023136"/>
    </source>
</evidence>
<feature type="binding site" evidence="13">
    <location>
        <begin position="126"/>
        <end position="133"/>
    </location>
    <ligand>
        <name>ATP</name>
        <dbReference type="ChEBI" id="CHEBI:30616"/>
    </ligand>
</feature>
<dbReference type="GO" id="GO:0006031">
    <property type="term" value="P:chitin biosynthetic process"/>
    <property type="evidence" value="ECO:0007669"/>
    <property type="project" value="TreeGrafter"/>
</dbReference>
<dbReference type="InterPro" id="IPR001609">
    <property type="entry name" value="Myosin_head_motor_dom-like"/>
</dbReference>
<evidence type="ECO:0000313" key="20">
    <source>
        <dbReference type="Proteomes" id="UP000054097"/>
    </source>
</evidence>
<dbReference type="PROSITE" id="PS51998">
    <property type="entry name" value="DEK_C"/>
    <property type="match status" value="1"/>
</dbReference>
<feature type="transmembrane region" description="Helical" evidence="15">
    <location>
        <begin position="1063"/>
        <end position="1082"/>
    </location>
</feature>
<feature type="region of interest" description="Disordered" evidence="14">
    <location>
        <begin position="863"/>
        <end position="891"/>
    </location>
</feature>
<dbReference type="SMART" id="SM01117">
    <property type="entry name" value="Cyt-b5"/>
    <property type="match status" value="2"/>
</dbReference>
<proteinExistence type="inferred from homology"/>
<feature type="region of interest" description="Disordered" evidence="14">
    <location>
        <begin position="1853"/>
        <end position="1947"/>
    </location>
</feature>
<keyword evidence="13" id="KW-0067">ATP-binding</keyword>
<organism evidence="19 20">
    <name type="scientific">Serendipita vermifera MAFF 305830</name>
    <dbReference type="NCBI Taxonomy" id="933852"/>
    <lineage>
        <taxon>Eukaryota</taxon>
        <taxon>Fungi</taxon>
        <taxon>Dikarya</taxon>
        <taxon>Basidiomycota</taxon>
        <taxon>Agaricomycotina</taxon>
        <taxon>Agaricomycetes</taxon>
        <taxon>Sebacinales</taxon>
        <taxon>Serendipitaceae</taxon>
        <taxon>Serendipita</taxon>
    </lineage>
</organism>
<feature type="compositionally biased region" description="Polar residues" evidence="14">
    <location>
        <begin position="1875"/>
        <end position="1888"/>
    </location>
</feature>
<keyword evidence="13" id="KW-0009">Actin-binding</keyword>
<keyword evidence="5 19" id="KW-0808">Transferase</keyword>
<evidence type="ECO:0000256" key="10">
    <source>
        <dbReference type="ARBA" id="ARBA00023175"/>
    </source>
</evidence>
<dbReference type="Gene3D" id="1.10.10.60">
    <property type="entry name" value="Homeodomain-like"/>
    <property type="match status" value="1"/>
</dbReference>
<dbReference type="Pfam" id="PF00173">
    <property type="entry name" value="Cyt-b5"/>
    <property type="match status" value="1"/>
</dbReference>
<keyword evidence="6 15" id="KW-0812">Transmembrane</keyword>
<dbReference type="PRINTS" id="PR00193">
    <property type="entry name" value="MYOSINHEAVY"/>
</dbReference>
<dbReference type="GO" id="GO:0003779">
    <property type="term" value="F:actin binding"/>
    <property type="evidence" value="ECO:0007669"/>
    <property type="project" value="UniProtKB-KW"/>
</dbReference>
<dbReference type="InterPro" id="IPR004835">
    <property type="entry name" value="Chitin_synth"/>
</dbReference>
<dbReference type="SUPFAM" id="SSF55856">
    <property type="entry name" value="Cytochrome b5-like heme/steroid binding domain"/>
    <property type="match status" value="1"/>
</dbReference>
<dbReference type="SUPFAM" id="SSF52540">
    <property type="entry name" value="P-loop containing nucleoside triphosphate hydrolases"/>
    <property type="match status" value="1"/>
</dbReference>
<dbReference type="HOGENOM" id="CLU_000192_0_1_1"/>
<dbReference type="Proteomes" id="UP000054097">
    <property type="component" value="Unassembled WGS sequence"/>
</dbReference>
<sequence>MSMSKEQKDPRSVHDLVSLITSTQSAATNPITIYPTDDTILSLLHARFRHDLPFTRLGATSLVCVNPNKLLPEESDAAMRDMAERAWDTSGRWRKEGIQASPYEFATRVYLAARRWNKPQVVVFRGTTSSGKSHTANLLTRQLLHLSSSPHFNHLSSSATRKAQKVASQITAFNTLLTAFGRAKTQANPDATRYSSYTELHFANSAGSSSTTAAPAGSIVGARVLAWGLDKSRLTRLRQDERTFHIFYQLLSGAPPELLDSLRLDDASDYALLASSSCYRLPSGPFSDDAAMFGVVEDAMRTLGFKERHSEGIWTLLSALLALGNIMFEEPLSARDEAAGYKGGANGLGGMVVDGQEEVRILNPGMLDRAARLLGVGSEDLKETLMTRLGYIKKEVVSTYLDAKNAARQRDRLVGGLYTLLFAYIVETGNHKLNPEHAVGDGPLATQVVLLDLPGFTTRANALGGLLSAASGGNGFTEFVNNFQDELLHSYTLRHAFEETLPGAEFLARDGIAVRDSVGIPSVLLDSRRVIGVLRGGIVTADEKSVMGKKVGGLLGVMGRAASGVRKGMKVEGDEFVKECVALAGGDASFVGPVVDPFASTPSIGGGGGGGDTGWGKSTNFGVVHYAGAVTYGVGANAYEEEWVERDADVWDPGFLRVLRNGESFVKRLVSGPGIAAEGHVKDPNVVVRAQISIRPLRLPSSFGLENEVEEEEDAEKAYSLDTTKAYPITTQLNAVLSSLLSRIERNALDIWTVHCIRPNDSGLSNSFDRKRARLQARSLGLVDLVGRRQHDWVRGYEYSEFLGLVGMGSYAGGPEDAIRTFASGERWKEGADYILGKSRIWLSWNAWRDLDDRQRVAEDAMRVASSRGHEEDDDGMTAEGGGGGPNSELHGWGKSVGHTGRKSMGSMMFGASQEDLLYAAGGLNSADPAGRFATTSTATGWGANRDWDKGTLEEGFSPPNGGGEPAVEMTTAKSKGGYSNIPAGDPNASTAQFIPTGDAKGGKAKGKPTSAPVEVIPTTKIRRWWVRFVWMCTWWIPSFLLNHIGGMKRSDIRMAWREKVTICLLIFSLCGSVIFYIIIFGKLICPDLDYAWNADELLGHSADNDFWVSISGSVYDITNFWKGDHSIPAQPMTPDLVRPYAGTDLSNYFPPPLELACAGLVASDRLEMRYANASTVPVPIYAVHTSGALQGTPGTDLNDPQWYINRFLPKMKEFYKGPLVWNWGKISREVNDNGRVLAVYADRIYDISDYVETLNQNNGGGGYDYIDKDVLAIFKQQAGQDITKQLDAVYSAMTDHAVKAHKACLNNRFMYGRTDYRLTPRCTVQGYLLIVASVIIALTILVKFLAALQLTSKRTPELLDKFIICQVPCYTEGEESLRRTIDSLAALKYDDKRKLLFIICDGNIVGSGNDRPTPRIVLDILGVDPGLDPEPLMFRSIGEGSKQLNYGKIYSGLYEFEGHVVPYMVVVKVGKPSERQRPGNRGKRDSQILLLHYLNRVHFDAPMYPLELEIYHQMRNIIGIDPAFYEYIFMVDADTSVTPDSLNRLVAVTSDDSSVIAVCGETKLDNEEGSWWTMIQVYEYYISHHLAKAFESLFGSVTCLPGCFSMYRIRTADKGRPLIISNRIIEEYSECNVDTLHKKNLLQLGEDRYLTTIMMKHFPLFKMKFTPDAIAHTVAPDRWSVLLSQRRRWINSTIHNLLELVSLGELCGFCCFSMRFVVFIDLLGTLILPATAVYLVYLIVVVSTGKAAIPIVSLAMIGAVYGLQAVIFLLKREFMLIGWMIIYILAYPVYSFFLPIYAFWSMDDFSWGNTRVVVGEGRDKKVVYNDDEGFDENVIPLKKFSDYEAEALELPEHRSVSGESRPGSRAHTPVAPGFQNQTRSRRGSQAASGYSGSNSPNPGGDYYQNTNLTYNNSSNPNLKLPPQAPLSTLNHSAHGGSVSGHMPQLPTMPFGGSDHGGMSMNEFGAMPGFGYAGSAYGGSAFGGAGPNVPRNSVMTNLNMFGHGGGMGSMSGMSNMGMGMGFGTMGSAAPPSAFPGGFSAQQRPMSSFSMATSVNPFMSAPSNNTNPTDEELLGVLRVYLSTQDLMTVTKKTAREAVMARFPAADLSSKKDFLNQSIERILSET</sequence>
<keyword evidence="4" id="KW-0328">Glycosyltransferase</keyword>
<dbReference type="STRING" id="933852.A0A0C3AQL7"/>
<dbReference type="Gene3D" id="1.20.120.720">
    <property type="entry name" value="Myosin VI head, motor domain, U50 subdomain"/>
    <property type="match status" value="2"/>
</dbReference>
<dbReference type="InterPro" id="IPR001199">
    <property type="entry name" value="Cyt_B5-like_heme/steroid-bd"/>
</dbReference>
<keyword evidence="9 15" id="KW-0472">Membrane</keyword>
<dbReference type="GO" id="GO:0005524">
    <property type="term" value="F:ATP binding"/>
    <property type="evidence" value="ECO:0007669"/>
    <property type="project" value="UniProtKB-UniRule"/>
</dbReference>
<dbReference type="EMBL" id="KN824303">
    <property type="protein sequence ID" value="KIM26865.1"/>
    <property type="molecule type" value="Genomic_DNA"/>
</dbReference>
<dbReference type="InterPro" id="IPR036961">
    <property type="entry name" value="Kinesin_motor_dom_sf"/>
</dbReference>
<dbReference type="Gene3D" id="1.10.10.820">
    <property type="match status" value="1"/>
</dbReference>
<dbReference type="PANTHER" id="PTHR22914:SF13">
    <property type="entry name" value="CHITIN SYNTHASE"/>
    <property type="match status" value="1"/>
</dbReference>
<dbReference type="Pfam" id="PF03142">
    <property type="entry name" value="Chitin_synth_2"/>
    <property type="match status" value="1"/>
</dbReference>
<dbReference type="InterPro" id="IPR036400">
    <property type="entry name" value="Cyt_B5-like_heme/steroid_sf"/>
</dbReference>
<reference evidence="20" key="2">
    <citation type="submission" date="2015-01" db="EMBL/GenBank/DDBJ databases">
        <title>Evolutionary Origins and Diversification of the Mycorrhizal Mutualists.</title>
        <authorList>
            <consortium name="DOE Joint Genome Institute"/>
            <consortium name="Mycorrhizal Genomics Consortium"/>
            <person name="Kohler A."/>
            <person name="Kuo A."/>
            <person name="Nagy L.G."/>
            <person name="Floudas D."/>
            <person name="Copeland A."/>
            <person name="Barry K.W."/>
            <person name="Cichocki N."/>
            <person name="Veneault-Fourrey C."/>
            <person name="LaButti K."/>
            <person name="Lindquist E.A."/>
            <person name="Lipzen A."/>
            <person name="Lundell T."/>
            <person name="Morin E."/>
            <person name="Murat C."/>
            <person name="Riley R."/>
            <person name="Ohm R."/>
            <person name="Sun H."/>
            <person name="Tunlid A."/>
            <person name="Henrissat B."/>
            <person name="Grigoriev I.V."/>
            <person name="Hibbett D.S."/>
            <person name="Martin F."/>
        </authorList>
    </citation>
    <scope>NUCLEOTIDE SEQUENCE [LARGE SCALE GENOMIC DNA]</scope>
    <source>
        <strain evidence="20">MAFF 305830</strain>
    </source>
</reference>
<evidence type="ECO:0000256" key="14">
    <source>
        <dbReference type="SAM" id="MobiDB-lite"/>
    </source>
</evidence>
<reference evidence="19 20" key="1">
    <citation type="submission" date="2014-04" db="EMBL/GenBank/DDBJ databases">
        <authorList>
            <consortium name="DOE Joint Genome Institute"/>
            <person name="Kuo A."/>
            <person name="Zuccaro A."/>
            <person name="Kohler A."/>
            <person name="Nagy L.G."/>
            <person name="Floudas D."/>
            <person name="Copeland A."/>
            <person name="Barry K.W."/>
            <person name="Cichocki N."/>
            <person name="Veneault-Fourrey C."/>
            <person name="LaButti K."/>
            <person name="Lindquist E.A."/>
            <person name="Lipzen A."/>
            <person name="Lundell T."/>
            <person name="Morin E."/>
            <person name="Murat C."/>
            <person name="Sun H."/>
            <person name="Tunlid A."/>
            <person name="Henrissat B."/>
            <person name="Grigoriev I.V."/>
            <person name="Hibbett D.S."/>
            <person name="Martin F."/>
            <person name="Nordberg H.P."/>
            <person name="Cantor M.N."/>
            <person name="Hua S.X."/>
        </authorList>
    </citation>
    <scope>NUCLEOTIDE SEQUENCE [LARGE SCALE GENOMIC DNA]</scope>
    <source>
        <strain evidence="19 20">MAFF 305830</strain>
    </source>
</reference>
<dbReference type="SMART" id="SM00242">
    <property type="entry name" value="MYSc"/>
    <property type="match status" value="1"/>
</dbReference>
<evidence type="ECO:0000256" key="1">
    <source>
        <dbReference type="ARBA" id="ARBA00004651"/>
    </source>
</evidence>
<comment type="similarity">
    <text evidence="13">Belongs to the TRAFAC class myosin-kinesin ATPase superfamily. Myosin family.</text>
</comment>
<evidence type="ECO:0000256" key="4">
    <source>
        <dbReference type="ARBA" id="ARBA00022676"/>
    </source>
</evidence>
<keyword evidence="3" id="KW-1003">Cell membrane</keyword>
<evidence type="ECO:0000313" key="19">
    <source>
        <dbReference type="EMBL" id="KIM26865.1"/>
    </source>
</evidence>
<keyword evidence="8 13" id="KW-0518">Myosin</keyword>
<keyword evidence="11" id="KW-0325">Glycoprotein</keyword>
<dbReference type="Gene3D" id="3.90.550.10">
    <property type="entry name" value="Spore Coat Polysaccharide Biosynthesis Protein SpsA, Chain A"/>
    <property type="match status" value="1"/>
</dbReference>
<evidence type="ECO:0000256" key="6">
    <source>
        <dbReference type="ARBA" id="ARBA00022692"/>
    </source>
</evidence>
<keyword evidence="7 15" id="KW-1133">Transmembrane helix</keyword>
<feature type="transmembrane region" description="Helical" evidence="15">
    <location>
        <begin position="1025"/>
        <end position="1042"/>
    </location>
</feature>
<comment type="catalytic activity">
    <reaction evidence="12">
        <text>[(1-&gt;4)-N-acetyl-beta-D-glucosaminyl](n) + UDP-N-acetyl-alpha-D-glucosamine = [(1-&gt;4)-N-acetyl-beta-D-glucosaminyl](n+1) + UDP + H(+)</text>
        <dbReference type="Rhea" id="RHEA:16637"/>
        <dbReference type="Rhea" id="RHEA-COMP:9593"/>
        <dbReference type="Rhea" id="RHEA-COMP:9595"/>
        <dbReference type="ChEBI" id="CHEBI:15378"/>
        <dbReference type="ChEBI" id="CHEBI:17029"/>
        <dbReference type="ChEBI" id="CHEBI:57705"/>
        <dbReference type="ChEBI" id="CHEBI:58223"/>
        <dbReference type="EC" id="2.4.1.16"/>
    </reaction>
</comment>
<dbReference type="GO" id="GO:0030428">
    <property type="term" value="C:cell septum"/>
    <property type="evidence" value="ECO:0007669"/>
    <property type="project" value="TreeGrafter"/>
</dbReference>
<dbReference type="EC" id="2.4.1.16" evidence="2"/>
<keyword evidence="10 13" id="KW-0505">Motor protein</keyword>
<dbReference type="Gene3D" id="3.10.120.10">
    <property type="entry name" value="Cytochrome b5-like heme/steroid binding domain"/>
    <property type="match status" value="1"/>
</dbReference>
<feature type="domain" description="Cytochrome b5 heme-binding" evidence="16">
    <location>
        <begin position="1090"/>
        <end position="1150"/>
    </location>
</feature>
<feature type="transmembrane region" description="Helical" evidence="15">
    <location>
        <begin position="1748"/>
        <end position="1771"/>
    </location>
</feature>
<feature type="transmembrane region" description="Helical" evidence="15">
    <location>
        <begin position="1327"/>
        <end position="1347"/>
    </location>
</feature>
<evidence type="ECO:0000256" key="8">
    <source>
        <dbReference type="ARBA" id="ARBA00023123"/>
    </source>
</evidence>
<dbReference type="InterPro" id="IPR027417">
    <property type="entry name" value="P-loop_NTPase"/>
</dbReference>